<reference evidence="2" key="1">
    <citation type="submission" date="2020-08" db="EMBL/GenBank/DDBJ databases">
        <title>Multicomponent nature underlies the extraordinary mechanical properties of spider dragline silk.</title>
        <authorList>
            <person name="Kono N."/>
            <person name="Nakamura H."/>
            <person name="Mori M."/>
            <person name="Yoshida Y."/>
            <person name="Ohtoshi R."/>
            <person name="Malay A.D."/>
            <person name="Moran D.A.P."/>
            <person name="Tomita M."/>
            <person name="Numata K."/>
            <person name="Arakawa K."/>
        </authorList>
    </citation>
    <scope>NUCLEOTIDE SEQUENCE</scope>
</reference>
<feature type="compositionally biased region" description="Basic and acidic residues" evidence="1">
    <location>
        <begin position="133"/>
        <end position="151"/>
    </location>
</feature>
<proteinExistence type="predicted"/>
<gene>
    <name evidence="2" type="primary">AVEN_23825_1</name>
    <name evidence="2" type="ORF">TNCV_4090531</name>
</gene>
<dbReference type="AlphaFoldDB" id="A0A8X6SEF3"/>
<sequence>MITYDVEEEELEPDPADKFAIKECPIKFPDGYLRALTPTRYRGDQKTLVGPKSLGKKTDEDLSDLIRRIVKEEIEKVLPRIVTCINDGPSDLEFIIREEVRSNLTPLTREKLAPSPYRTRRTGESYWRPRPRPRQEKTNLTRYRKEDLPLV</sequence>
<evidence type="ECO:0000313" key="3">
    <source>
        <dbReference type="Proteomes" id="UP000887159"/>
    </source>
</evidence>
<evidence type="ECO:0000313" key="2">
    <source>
        <dbReference type="EMBL" id="GFY06951.1"/>
    </source>
</evidence>
<evidence type="ECO:0000256" key="1">
    <source>
        <dbReference type="SAM" id="MobiDB-lite"/>
    </source>
</evidence>
<name>A0A8X6SEF3_TRICX</name>
<dbReference type="EMBL" id="BMAU01021265">
    <property type="protein sequence ID" value="GFY06951.1"/>
    <property type="molecule type" value="Genomic_DNA"/>
</dbReference>
<organism evidence="2 3">
    <name type="scientific">Trichonephila clavipes</name>
    <name type="common">Golden silk orbweaver</name>
    <name type="synonym">Nephila clavipes</name>
    <dbReference type="NCBI Taxonomy" id="2585209"/>
    <lineage>
        <taxon>Eukaryota</taxon>
        <taxon>Metazoa</taxon>
        <taxon>Ecdysozoa</taxon>
        <taxon>Arthropoda</taxon>
        <taxon>Chelicerata</taxon>
        <taxon>Arachnida</taxon>
        <taxon>Araneae</taxon>
        <taxon>Araneomorphae</taxon>
        <taxon>Entelegynae</taxon>
        <taxon>Araneoidea</taxon>
        <taxon>Nephilidae</taxon>
        <taxon>Trichonephila</taxon>
    </lineage>
</organism>
<protein>
    <submittedName>
        <fullName evidence="2">Uncharacterized protein</fullName>
    </submittedName>
</protein>
<feature type="region of interest" description="Disordered" evidence="1">
    <location>
        <begin position="105"/>
        <end position="151"/>
    </location>
</feature>
<comment type="caution">
    <text evidence="2">The sequence shown here is derived from an EMBL/GenBank/DDBJ whole genome shotgun (WGS) entry which is preliminary data.</text>
</comment>
<keyword evidence="3" id="KW-1185">Reference proteome</keyword>
<dbReference type="Proteomes" id="UP000887159">
    <property type="component" value="Unassembled WGS sequence"/>
</dbReference>
<accession>A0A8X6SEF3</accession>